<evidence type="ECO:0000313" key="2">
    <source>
        <dbReference type="EMBL" id="AES72671.1"/>
    </source>
</evidence>
<dbReference type="SUPFAM" id="SSF117892">
    <property type="entry name" value="Band 7/SPFH domain"/>
    <property type="match status" value="1"/>
</dbReference>
<dbReference type="EMBL" id="PSQE01000003">
    <property type="protein sequence ID" value="RHN69755.1"/>
    <property type="molecule type" value="Genomic_DNA"/>
</dbReference>
<dbReference type="PaxDb" id="3880-AES72671"/>
<feature type="domain" description="Band 7" evidence="1">
    <location>
        <begin position="101"/>
        <end position="256"/>
    </location>
</feature>
<dbReference type="HOGENOM" id="CLU_1071049_0_0_1"/>
<dbReference type="PANTHER" id="PTHR43327">
    <property type="entry name" value="STOMATIN-LIKE PROTEIN 2, MITOCHONDRIAL"/>
    <property type="match status" value="1"/>
</dbReference>
<dbReference type="Gramene" id="rna18268">
    <property type="protein sequence ID" value="RHN69755.1"/>
    <property type="gene ID" value="gene18268"/>
</dbReference>
<reference evidence="3" key="4">
    <citation type="journal article" date="2018" name="Nat. Plants">
        <title>Whole-genome landscape of Medicago truncatula symbiotic genes.</title>
        <authorList>
            <person name="Pecrix Y."/>
            <person name="Gamas P."/>
            <person name="Carrere S."/>
        </authorList>
    </citation>
    <scope>NUCLEOTIDE SEQUENCE</scope>
    <source>
        <tissue evidence="3">Leaves</tissue>
    </source>
</reference>
<dbReference type="InterPro" id="IPR001107">
    <property type="entry name" value="Band_7"/>
</dbReference>
<dbReference type="KEGG" id="mtr:11443487"/>
<evidence type="ECO:0000313" key="5">
    <source>
        <dbReference type="Proteomes" id="UP000002051"/>
    </source>
</evidence>
<dbReference type="InterPro" id="IPR050710">
    <property type="entry name" value="Band7/mec-2_domain"/>
</dbReference>
<sequence>MASIWKSNSARVALRSITRSLAAAESATSANHLTSSIPSRLSSICHLRSCRDLISSHSLASALTSTTNHTSYRFSSVRYVHFRRRYYDHISKQYAEPPMNFGINFVPEQTVYIIERYGKYFKTLPTGVHFLIPFVDKIACVHKLWIETLKLNSQSAFTNDNIGMFVDGRIDVKIVDPKLASYGTEDNPLYAIHELAQATIRVEIRKITLDDFNKEKNDTLPKKIMESINVAAKRWGLECLGCRINDSGTRLMPQNGADDE</sequence>
<reference evidence="2 5" key="2">
    <citation type="journal article" date="2014" name="BMC Genomics">
        <title>An improved genome release (version Mt4.0) for the model legume Medicago truncatula.</title>
        <authorList>
            <person name="Tang H."/>
            <person name="Krishnakumar V."/>
            <person name="Bidwell S."/>
            <person name="Rosen B."/>
            <person name="Chan A."/>
            <person name="Zhou S."/>
            <person name="Gentzbittel L."/>
            <person name="Childs K.L."/>
            <person name="Yandell M."/>
            <person name="Gundlach H."/>
            <person name="Mayer K.F."/>
            <person name="Schwartz D.C."/>
            <person name="Town C.D."/>
        </authorList>
    </citation>
    <scope>GENOME REANNOTATION</scope>
    <source>
        <strain evidence="4 5">cv. Jemalong A17</strain>
    </source>
</reference>
<dbReference type="Proteomes" id="UP000002051">
    <property type="component" value="Chromosome 3"/>
</dbReference>
<protein>
    <submittedName>
        <fullName evidence="3">Putative Band 7 domain-containing protein</fullName>
    </submittedName>
    <submittedName>
        <fullName evidence="2">SPFH domain/band 7 family protein</fullName>
    </submittedName>
</protein>
<dbReference type="Gene3D" id="3.30.479.30">
    <property type="entry name" value="Band 7 domain"/>
    <property type="match status" value="1"/>
</dbReference>
<dbReference type="Pfam" id="PF01145">
    <property type="entry name" value="Band_7"/>
    <property type="match status" value="1"/>
</dbReference>
<dbReference type="EnsemblPlants" id="AES72671">
    <property type="protein sequence ID" value="AES72671"/>
    <property type="gene ID" value="MTR_3g093140"/>
</dbReference>
<name>G7J9M9_MEDTR</name>
<dbReference type="OrthoDB" id="434619at2759"/>
<dbReference type="InterPro" id="IPR036013">
    <property type="entry name" value="Band_7/SPFH_dom_sf"/>
</dbReference>
<proteinExistence type="predicted"/>
<dbReference type="AlphaFoldDB" id="G7J9M9"/>
<gene>
    <name evidence="4" type="primary">11443487</name>
    <name evidence="2" type="ordered locus">MTR_3g093140</name>
    <name evidence="3" type="ORF">MtrunA17_Chr3g0128221</name>
</gene>
<reference evidence="4" key="3">
    <citation type="submission" date="2015-04" db="UniProtKB">
        <authorList>
            <consortium name="EnsemblPlants"/>
        </authorList>
    </citation>
    <scope>IDENTIFICATION</scope>
    <source>
        <strain evidence="4">cv. Jemalong A17</strain>
    </source>
</reference>
<dbReference type="Proteomes" id="UP000265566">
    <property type="component" value="Chromosome 3"/>
</dbReference>
<keyword evidence="5" id="KW-1185">Reference proteome</keyword>
<evidence type="ECO:0000313" key="3">
    <source>
        <dbReference type="EMBL" id="RHN69755.1"/>
    </source>
</evidence>
<dbReference type="PANTHER" id="PTHR43327:SF10">
    <property type="entry name" value="STOMATIN-LIKE PROTEIN 2, MITOCHONDRIAL"/>
    <property type="match status" value="1"/>
</dbReference>
<reference evidence="2 5" key="1">
    <citation type="journal article" date="2011" name="Nature">
        <title>The Medicago genome provides insight into the evolution of rhizobial symbioses.</title>
        <authorList>
            <person name="Young N.D."/>
            <person name="Debelle F."/>
            <person name="Oldroyd G.E."/>
            <person name="Geurts R."/>
            <person name="Cannon S.B."/>
            <person name="Udvardi M.K."/>
            <person name="Benedito V.A."/>
            <person name="Mayer K.F."/>
            <person name="Gouzy J."/>
            <person name="Schoof H."/>
            <person name="Van de Peer Y."/>
            <person name="Proost S."/>
            <person name="Cook D.R."/>
            <person name="Meyers B.C."/>
            <person name="Spannagl M."/>
            <person name="Cheung F."/>
            <person name="De Mita S."/>
            <person name="Krishnakumar V."/>
            <person name="Gundlach H."/>
            <person name="Zhou S."/>
            <person name="Mudge J."/>
            <person name="Bharti A.K."/>
            <person name="Murray J.D."/>
            <person name="Naoumkina M.A."/>
            <person name="Rosen B."/>
            <person name="Silverstein K.A."/>
            <person name="Tang H."/>
            <person name="Rombauts S."/>
            <person name="Zhao P.X."/>
            <person name="Zhou P."/>
            <person name="Barbe V."/>
            <person name="Bardou P."/>
            <person name="Bechner M."/>
            <person name="Bellec A."/>
            <person name="Berger A."/>
            <person name="Berges H."/>
            <person name="Bidwell S."/>
            <person name="Bisseling T."/>
            <person name="Choisne N."/>
            <person name="Couloux A."/>
            <person name="Denny R."/>
            <person name="Deshpande S."/>
            <person name="Dai X."/>
            <person name="Doyle J.J."/>
            <person name="Dudez A.M."/>
            <person name="Farmer A.D."/>
            <person name="Fouteau S."/>
            <person name="Franken C."/>
            <person name="Gibelin C."/>
            <person name="Gish J."/>
            <person name="Goldstein S."/>
            <person name="Gonzalez A.J."/>
            <person name="Green P.J."/>
            <person name="Hallab A."/>
            <person name="Hartog M."/>
            <person name="Hua A."/>
            <person name="Humphray S.J."/>
            <person name="Jeong D.H."/>
            <person name="Jing Y."/>
            <person name="Jocker A."/>
            <person name="Kenton S.M."/>
            <person name="Kim D.J."/>
            <person name="Klee K."/>
            <person name="Lai H."/>
            <person name="Lang C."/>
            <person name="Lin S."/>
            <person name="Macmil S.L."/>
            <person name="Magdelenat G."/>
            <person name="Matthews L."/>
            <person name="McCorrison J."/>
            <person name="Monaghan E.L."/>
            <person name="Mun J.H."/>
            <person name="Najar F.Z."/>
            <person name="Nicholson C."/>
            <person name="Noirot C."/>
            <person name="O'Bleness M."/>
            <person name="Paule C.R."/>
            <person name="Poulain J."/>
            <person name="Prion F."/>
            <person name="Qin B."/>
            <person name="Qu C."/>
            <person name="Retzel E.F."/>
            <person name="Riddle C."/>
            <person name="Sallet E."/>
            <person name="Samain S."/>
            <person name="Samson N."/>
            <person name="Sanders I."/>
            <person name="Saurat O."/>
            <person name="Scarpelli C."/>
            <person name="Schiex T."/>
            <person name="Segurens B."/>
            <person name="Severin A.J."/>
            <person name="Sherrier D.J."/>
            <person name="Shi R."/>
            <person name="Sims S."/>
            <person name="Singer S.R."/>
            <person name="Sinharoy S."/>
            <person name="Sterck L."/>
            <person name="Viollet A."/>
            <person name="Wang B.B."/>
            <person name="Wang K."/>
            <person name="Wang M."/>
            <person name="Wang X."/>
            <person name="Warfsmann J."/>
            <person name="Weissenbach J."/>
            <person name="White D.D."/>
            <person name="White J.D."/>
            <person name="Wiley G.B."/>
            <person name="Wincker P."/>
            <person name="Xing Y."/>
            <person name="Yang L."/>
            <person name="Yao Z."/>
            <person name="Ying F."/>
            <person name="Zhai J."/>
            <person name="Zhou L."/>
            <person name="Zuber A."/>
            <person name="Denarie J."/>
            <person name="Dixon R.A."/>
            <person name="May G.D."/>
            <person name="Schwartz D.C."/>
            <person name="Rogers J."/>
            <person name="Quetier F."/>
            <person name="Town C.D."/>
            <person name="Roe B.A."/>
        </authorList>
    </citation>
    <scope>NUCLEOTIDE SEQUENCE [LARGE SCALE GENOMIC DNA]</scope>
    <source>
        <strain evidence="2">A17</strain>
        <strain evidence="4 5">cv. Jemalong A17</strain>
    </source>
</reference>
<dbReference type="eggNOG" id="KOG2620">
    <property type="taxonomic scope" value="Eukaryota"/>
</dbReference>
<accession>G7J9M9</accession>
<evidence type="ECO:0000259" key="1">
    <source>
        <dbReference type="SMART" id="SM00244"/>
    </source>
</evidence>
<dbReference type="EMBL" id="CM001219">
    <property type="protein sequence ID" value="AES72671.1"/>
    <property type="molecule type" value="Genomic_DNA"/>
</dbReference>
<dbReference type="SMART" id="SM00244">
    <property type="entry name" value="PHB"/>
    <property type="match status" value="1"/>
</dbReference>
<evidence type="ECO:0000313" key="4">
    <source>
        <dbReference type="EnsemblPlants" id="AES72671"/>
    </source>
</evidence>
<organism evidence="2 5">
    <name type="scientific">Medicago truncatula</name>
    <name type="common">Barrel medic</name>
    <name type="synonym">Medicago tribuloides</name>
    <dbReference type="NCBI Taxonomy" id="3880"/>
    <lineage>
        <taxon>Eukaryota</taxon>
        <taxon>Viridiplantae</taxon>
        <taxon>Streptophyta</taxon>
        <taxon>Embryophyta</taxon>
        <taxon>Tracheophyta</taxon>
        <taxon>Spermatophyta</taxon>
        <taxon>Magnoliopsida</taxon>
        <taxon>eudicotyledons</taxon>
        <taxon>Gunneridae</taxon>
        <taxon>Pentapetalae</taxon>
        <taxon>rosids</taxon>
        <taxon>fabids</taxon>
        <taxon>Fabales</taxon>
        <taxon>Fabaceae</taxon>
        <taxon>Papilionoideae</taxon>
        <taxon>50 kb inversion clade</taxon>
        <taxon>NPAAA clade</taxon>
        <taxon>Hologalegina</taxon>
        <taxon>IRL clade</taxon>
        <taxon>Trifolieae</taxon>
        <taxon>Medicago</taxon>
    </lineage>
</organism>
<dbReference type="STRING" id="3880.G7J9M9"/>